<feature type="domain" description="Galactosyltransferase N-terminal" evidence="14">
    <location>
        <begin position="162"/>
        <end position="254"/>
    </location>
</feature>
<keyword evidence="9 12" id="KW-0472">Membrane</keyword>
<dbReference type="PANTHER" id="PTHR19300">
    <property type="entry name" value="BETA-1,4-GALACTOSYLTRANSFERASE"/>
    <property type="match status" value="1"/>
</dbReference>
<evidence type="ECO:0000256" key="9">
    <source>
        <dbReference type="ARBA" id="ARBA00023136"/>
    </source>
</evidence>
<evidence type="ECO:0000256" key="6">
    <source>
        <dbReference type="ARBA" id="ARBA00022692"/>
    </source>
</evidence>
<dbReference type="Proteomes" id="UP001295423">
    <property type="component" value="Unassembled WGS sequence"/>
</dbReference>
<dbReference type="PANTHER" id="PTHR19300:SF57">
    <property type="entry name" value="BETA-1,4-N-ACETYLGALACTOSAMINYLTRANSFERASE"/>
    <property type="match status" value="1"/>
</dbReference>
<name>A0AAD2G5S1_9STRA</name>
<dbReference type="GO" id="GO:0016020">
    <property type="term" value="C:membrane"/>
    <property type="evidence" value="ECO:0007669"/>
    <property type="project" value="UniProtKB-SubCell"/>
</dbReference>
<evidence type="ECO:0000256" key="1">
    <source>
        <dbReference type="ARBA" id="ARBA00004606"/>
    </source>
</evidence>
<gene>
    <name evidence="15" type="ORF">CYCCA115_LOCUS20446</name>
</gene>
<comment type="caution">
    <text evidence="15">The sequence shown here is derived from an EMBL/GenBank/DDBJ whole genome shotgun (WGS) entry which is preliminary data.</text>
</comment>
<dbReference type="GO" id="GO:0005794">
    <property type="term" value="C:Golgi apparatus"/>
    <property type="evidence" value="ECO:0007669"/>
    <property type="project" value="TreeGrafter"/>
</dbReference>
<organism evidence="15 16">
    <name type="scientific">Cylindrotheca closterium</name>
    <dbReference type="NCBI Taxonomy" id="2856"/>
    <lineage>
        <taxon>Eukaryota</taxon>
        <taxon>Sar</taxon>
        <taxon>Stramenopiles</taxon>
        <taxon>Ochrophyta</taxon>
        <taxon>Bacillariophyta</taxon>
        <taxon>Bacillariophyceae</taxon>
        <taxon>Bacillariophycidae</taxon>
        <taxon>Bacillariales</taxon>
        <taxon>Bacillariaceae</taxon>
        <taxon>Cylindrotheca</taxon>
    </lineage>
</organism>
<evidence type="ECO:0008006" key="17">
    <source>
        <dbReference type="Google" id="ProtNLM"/>
    </source>
</evidence>
<evidence type="ECO:0000313" key="16">
    <source>
        <dbReference type="Proteomes" id="UP001295423"/>
    </source>
</evidence>
<keyword evidence="8 12" id="KW-1133">Transmembrane helix</keyword>
<reference evidence="15" key="1">
    <citation type="submission" date="2023-08" db="EMBL/GenBank/DDBJ databases">
        <authorList>
            <person name="Audoor S."/>
            <person name="Bilcke G."/>
        </authorList>
    </citation>
    <scope>NUCLEOTIDE SEQUENCE</scope>
</reference>
<keyword evidence="7" id="KW-0735">Signal-anchor</keyword>
<dbReference type="InterPro" id="IPR029044">
    <property type="entry name" value="Nucleotide-diphossugar_trans"/>
</dbReference>
<dbReference type="EMBL" id="CAKOGP040002169">
    <property type="protein sequence ID" value="CAJ1964048.1"/>
    <property type="molecule type" value="Genomic_DNA"/>
</dbReference>
<evidence type="ECO:0000256" key="8">
    <source>
        <dbReference type="ARBA" id="ARBA00022989"/>
    </source>
</evidence>
<dbReference type="Pfam" id="PF02709">
    <property type="entry name" value="Glyco_transf_7C"/>
    <property type="match status" value="1"/>
</dbReference>
<dbReference type="InterPro" id="IPR027995">
    <property type="entry name" value="Galactosyl_T_N"/>
</dbReference>
<dbReference type="InterPro" id="IPR003859">
    <property type="entry name" value="Galactosyl_T"/>
</dbReference>
<comment type="subcellular location">
    <subcellularLocation>
        <location evidence="1">Membrane</location>
        <topology evidence="1">Single-pass type II membrane protein</topology>
    </subcellularLocation>
</comment>
<dbReference type="PRINTS" id="PR02050">
    <property type="entry name" value="B14GALTRFASE"/>
</dbReference>
<dbReference type="AlphaFoldDB" id="A0AAD2G5S1"/>
<dbReference type="SUPFAM" id="SSF53448">
    <property type="entry name" value="Nucleotide-diphospho-sugar transferases"/>
    <property type="match status" value="1"/>
</dbReference>
<comment type="similarity">
    <text evidence="3">Belongs to the glycosyltransferase 7 family.</text>
</comment>
<evidence type="ECO:0000256" key="12">
    <source>
        <dbReference type="SAM" id="Phobius"/>
    </source>
</evidence>
<keyword evidence="6 12" id="KW-0812">Transmembrane</keyword>
<evidence type="ECO:0000256" key="2">
    <source>
        <dbReference type="ARBA" id="ARBA00004922"/>
    </source>
</evidence>
<accession>A0AAD2G5S1</accession>
<proteinExistence type="inferred from homology"/>
<feature type="region of interest" description="Disordered" evidence="11">
    <location>
        <begin position="57"/>
        <end position="97"/>
    </location>
</feature>
<feature type="compositionally biased region" description="Polar residues" evidence="11">
    <location>
        <begin position="66"/>
        <end position="87"/>
    </location>
</feature>
<feature type="transmembrane region" description="Helical" evidence="12">
    <location>
        <begin position="20"/>
        <end position="37"/>
    </location>
</feature>
<keyword evidence="10" id="KW-0325">Glycoprotein</keyword>
<feature type="domain" description="Galactosyltransferase C-terminal" evidence="13">
    <location>
        <begin position="284"/>
        <end position="335"/>
    </location>
</feature>
<evidence type="ECO:0000259" key="13">
    <source>
        <dbReference type="Pfam" id="PF02709"/>
    </source>
</evidence>
<sequence length="718" mass="82607">MSKLIRSERRGNRQMRRKQLLQYALLGIVFMISALVTNQDLYPTKLMKGTSSYKPTTFLKTKERQSTSTRGNAHATKPSQNPATDPSTIPFDEDYLPPRKTKEKWRNRRSTGVRMGVHKLKQTPKVIFSEIEQAATDTDVGISPNNSISEVPSFLHVEPMVHYHAIVVPYRNRQYHLQEFQKRLYPYIEKHYRHPAKGQQQHVSEFSLWIIEQDDDEPFNRGWLGNVGIAEILRHSPEVECLTFHDVDFVPEDTGENDAVKGPVYYDRCSVPTQTGSELFRTGLNWTVGYQEHAGGVVTLHLQHWQAINGFSNDYVSWGGEDDDLYLRLRDKKLLSVNRQRKFLMRRPPPGFGRFRTVSDDREHHIQDTDKGKNANYQVSLQILQQVRDGIAQIQRSDYDGLSDLQYKVNSHKVRRPTSSPSSGYGFQMAHHLKVKQQLLELIPIPGTGAEQIEKAASSLGIPWGRCHFQQDDDEDDFDFSGNHNTRDDEVEKGHCSNIPDFANLGLTTHHRGGSHDGNQQLWHLPSYLWDINMFEGKHTFTIVRNPFDLVIMRYLELIDPPLNGKGAGNIDSSTSPNHHEKELNEFVESNLCRGNEPFSTKAEPMWWFPQYDFVHFNRTQRVNHILKYESLASEFPNLMTKYDLPLDLPNFETRAEGAGPQALSLQNLTNRSIALIQLHHARDFQEFGYPKALSETDKHAVKMDEQGRSYCVFPSKL</sequence>
<comment type="pathway">
    <text evidence="2">Protein modification; protein glycosylation.</text>
</comment>
<dbReference type="GO" id="GO:0008378">
    <property type="term" value="F:galactosyltransferase activity"/>
    <property type="evidence" value="ECO:0007669"/>
    <property type="project" value="TreeGrafter"/>
</dbReference>
<keyword evidence="4" id="KW-0328">Glycosyltransferase</keyword>
<keyword evidence="16" id="KW-1185">Reference proteome</keyword>
<evidence type="ECO:0000259" key="14">
    <source>
        <dbReference type="Pfam" id="PF13733"/>
    </source>
</evidence>
<evidence type="ECO:0000256" key="11">
    <source>
        <dbReference type="SAM" id="MobiDB-lite"/>
    </source>
</evidence>
<evidence type="ECO:0000256" key="4">
    <source>
        <dbReference type="ARBA" id="ARBA00022676"/>
    </source>
</evidence>
<evidence type="ECO:0000256" key="3">
    <source>
        <dbReference type="ARBA" id="ARBA00005735"/>
    </source>
</evidence>
<evidence type="ECO:0000313" key="15">
    <source>
        <dbReference type="EMBL" id="CAJ1964048.1"/>
    </source>
</evidence>
<dbReference type="InterPro" id="IPR027791">
    <property type="entry name" value="Galactosyl_T_C"/>
</dbReference>
<dbReference type="GO" id="GO:0005975">
    <property type="term" value="P:carbohydrate metabolic process"/>
    <property type="evidence" value="ECO:0007669"/>
    <property type="project" value="InterPro"/>
</dbReference>
<evidence type="ECO:0000256" key="7">
    <source>
        <dbReference type="ARBA" id="ARBA00022968"/>
    </source>
</evidence>
<keyword evidence="5" id="KW-0808">Transferase</keyword>
<protein>
    <recommendedName>
        <fullName evidence="17">Galactosyltransferase C-terminal domain-containing protein</fullName>
    </recommendedName>
</protein>
<dbReference type="Gene3D" id="3.90.550.10">
    <property type="entry name" value="Spore Coat Polysaccharide Biosynthesis Protein SpsA, Chain A"/>
    <property type="match status" value="1"/>
</dbReference>
<dbReference type="Pfam" id="PF13733">
    <property type="entry name" value="Glyco_transf_7N"/>
    <property type="match status" value="1"/>
</dbReference>
<evidence type="ECO:0000256" key="5">
    <source>
        <dbReference type="ARBA" id="ARBA00022679"/>
    </source>
</evidence>
<evidence type="ECO:0000256" key="10">
    <source>
        <dbReference type="ARBA" id="ARBA00023180"/>
    </source>
</evidence>